<evidence type="ECO:0000313" key="3">
    <source>
        <dbReference type="WBParaSite" id="TMUE_3000014058.1"/>
    </source>
</evidence>
<name>A0A5S6PZX6_TRIMR</name>
<reference evidence="1" key="1">
    <citation type="submission" date="2013-11" db="EMBL/GenBank/DDBJ databases">
        <authorList>
            <person name="Aslett M."/>
        </authorList>
    </citation>
    <scope>NUCLEOTIDE SEQUENCE [LARGE SCALE GENOMIC DNA]</scope>
    <source>
        <strain evidence="1">Edinburgh</strain>
    </source>
</reference>
<keyword evidence="1" id="KW-1185">Reference proteome</keyword>
<accession>A0A5S6PZX6</accession>
<dbReference type="Proteomes" id="UP000046395">
    <property type="component" value="Unassembled WGS sequence"/>
</dbReference>
<protein>
    <submittedName>
        <fullName evidence="2 3">Uncharacterized protein</fullName>
    </submittedName>
</protein>
<evidence type="ECO:0000313" key="1">
    <source>
        <dbReference type="Proteomes" id="UP000046395"/>
    </source>
</evidence>
<dbReference type="WBParaSite" id="TMUE_3000014058.1">
    <property type="protein sequence ID" value="TMUE_3000014058.1"/>
    <property type="gene ID" value="WBGene00302116"/>
</dbReference>
<reference evidence="2 3" key="3">
    <citation type="submission" date="2019-12" db="UniProtKB">
        <authorList>
            <consortium name="WormBaseParasite"/>
        </authorList>
    </citation>
    <scope>IDENTIFICATION</scope>
</reference>
<organism evidence="1 2">
    <name type="scientific">Trichuris muris</name>
    <name type="common">Mouse whipworm</name>
    <dbReference type="NCBI Taxonomy" id="70415"/>
    <lineage>
        <taxon>Eukaryota</taxon>
        <taxon>Metazoa</taxon>
        <taxon>Ecdysozoa</taxon>
        <taxon>Nematoda</taxon>
        <taxon>Enoplea</taxon>
        <taxon>Dorylaimia</taxon>
        <taxon>Trichinellida</taxon>
        <taxon>Trichuridae</taxon>
        <taxon>Trichuris</taxon>
    </lineage>
</organism>
<dbReference type="AlphaFoldDB" id="A0A5S6PZX6"/>
<proteinExistence type="predicted"/>
<sequence length="77" mass="8634">MACCSFEGANKVIFVAAYGKPCKQSPGRPLCLILYVDNEERYDDKQEKLQQLAGEWRAQLYPAINAAAQVVRPETLD</sequence>
<dbReference type="WBParaSite" id="TMUE_0000000511.1">
    <property type="protein sequence ID" value="TMUE_0000000511.1"/>
    <property type="gene ID" value="WBGene00296451"/>
</dbReference>
<evidence type="ECO:0000313" key="2">
    <source>
        <dbReference type="WBParaSite" id="TMUE_0000000511.1"/>
    </source>
</evidence>
<reference evidence="1" key="2">
    <citation type="submission" date="2014-03" db="EMBL/GenBank/DDBJ databases">
        <title>The whipworm genome and dual-species transcriptomics of an intimate host-pathogen interaction.</title>
        <authorList>
            <person name="Foth B.J."/>
            <person name="Tsai I.J."/>
            <person name="Reid A.J."/>
            <person name="Bancroft A.J."/>
            <person name="Nichol S."/>
            <person name="Tracey A."/>
            <person name="Holroyd N."/>
            <person name="Cotton J.A."/>
            <person name="Stanley E.J."/>
            <person name="Zarowiecki M."/>
            <person name="Liu J.Z."/>
            <person name="Huckvale T."/>
            <person name="Cooper P.J."/>
            <person name="Grencis R.K."/>
            <person name="Berriman M."/>
        </authorList>
    </citation>
    <scope>NUCLEOTIDE SEQUENCE [LARGE SCALE GENOMIC DNA]</scope>
    <source>
        <strain evidence="1">Edinburgh</strain>
    </source>
</reference>